<dbReference type="EMBL" id="CAMKVN010001910">
    <property type="protein sequence ID" value="CAI2178741.1"/>
    <property type="molecule type" value="Genomic_DNA"/>
</dbReference>
<organism evidence="8 9">
    <name type="scientific">Funneliformis geosporum</name>
    <dbReference type="NCBI Taxonomy" id="1117311"/>
    <lineage>
        <taxon>Eukaryota</taxon>
        <taxon>Fungi</taxon>
        <taxon>Fungi incertae sedis</taxon>
        <taxon>Mucoromycota</taxon>
        <taxon>Glomeromycotina</taxon>
        <taxon>Glomeromycetes</taxon>
        <taxon>Glomerales</taxon>
        <taxon>Glomeraceae</taxon>
        <taxon>Funneliformis</taxon>
    </lineage>
</organism>
<accession>A0A9W4SRA7</accession>
<dbReference type="InterPro" id="IPR050240">
    <property type="entry name" value="DNA_pol_type-B"/>
</dbReference>
<evidence type="ECO:0000256" key="2">
    <source>
        <dbReference type="ARBA" id="ARBA00022679"/>
    </source>
</evidence>
<comment type="catalytic activity">
    <reaction evidence="6">
        <text>DNA(n) + a 2'-deoxyribonucleoside 5'-triphosphate = DNA(n+1) + diphosphate</text>
        <dbReference type="Rhea" id="RHEA:22508"/>
        <dbReference type="Rhea" id="RHEA-COMP:17339"/>
        <dbReference type="Rhea" id="RHEA-COMP:17340"/>
        <dbReference type="ChEBI" id="CHEBI:33019"/>
        <dbReference type="ChEBI" id="CHEBI:61560"/>
        <dbReference type="ChEBI" id="CHEBI:173112"/>
        <dbReference type="EC" id="2.7.7.7"/>
    </reaction>
</comment>
<evidence type="ECO:0000256" key="3">
    <source>
        <dbReference type="ARBA" id="ARBA00022695"/>
    </source>
</evidence>
<evidence type="ECO:0000313" key="9">
    <source>
        <dbReference type="Proteomes" id="UP001153678"/>
    </source>
</evidence>
<dbReference type="InterPro" id="IPR006134">
    <property type="entry name" value="DNA-dir_DNA_pol_B_multi_dom"/>
</dbReference>
<dbReference type="InterPro" id="IPR043502">
    <property type="entry name" value="DNA/RNA_pol_sf"/>
</dbReference>
<dbReference type="Pfam" id="PF00136">
    <property type="entry name" value="DNA_pol_B"/>
    <property type="match status" value="1"/>
</dbReference>
<dbReference type="SUPFAM" id="SSF56672">
    <property type="entry name" value="DNA/RNA polymerases"/>
    <property type="match status" value="1"/>
</dbReference>
<evidence type="ECO:0000256" key="5">
    <source>
        <dbReference type="ARBA" id="ARBA00023125"/>
    </source>
</evidence>
<keyword evidence="5" id="KW-0238">DNA-binding</keyword>
<dbReference type="PANTHER" id="PTHR10322">
    <property type="entry name" value="DNA POLYMERASE CATALYTIC SUBUNIT"/>
    <property type="match status" value="1"/>
</dbReference>
<keyword evidence="2" id="KW-0808">Transferase</keyword>
<keyword evidence="9" id="KW-1185">Reference proteome</keyword>
<evidence type="ECO:0000256" key="1">
    <source>
        <dbReference type="ARBA" id="ARBA00012417"/>
    </source>
</evidence>
<evidence type="ECO:0000313" key="8">
    <source>
        <dbReference type="EMBL" id="CAI2178741.1"/>
    </source>
</evidence>
<evidence type="ECO:0000256" key="6">
    <source>
        <dbReference type="ARBA" id="ARBA00049244"/>
    </source>
</evidence>
<dbReference type="Proteomes" id="UP001153678">
    <property type="component" value="Unassembled WGS sequence"/>
</dbReference>
<dbReference type="Gene3D" id="3.90.1600.10">
    <property type="entry name" value="Palm domain of DNA polymerase"/>
    <property type="match status" value="1"/>
</dbReference>
<dbReference type="EC" id="2.7.7.7" evidence="1"/>
<protein>
    <recommendedName>
        <fullName evidence="1">DNA-directed DNA polymerase</fullName>
        <ecNumber evidence="1">2.7.7.7</ecNumber>
    </recommendedName>
</protein>
<comment type="caution">
    <text evidence="8">The sequence shown here is derived from an EMBL/GenBank/DDBJ whole genome shotgun (WGS) entry which is preliminary data.</text>
</comment>
<keyword evidence="3" id="KW-0548">Nucleotidyltransferase</keyword>
<dbReference type="GO" id="GO:0003677">
    <property type="term" value="F:DNA binding"/>
    <property type="evidence" value="ECO:0007669"/>
    <property type="project" value="UniProtKB-KW"/>
</dbReference>
<proteinExistence type="predicted"/>
<reference evidence="8" key="1">
    <citation type="submission" date="2022-08" db="EMBL/GenBank/DDBJ databases">
        <authorList>
            <person name="Kallberg Y."/>
            <person name="Tangrot J."/>
            <person name="Rosling A."/>
        </authorList>
    </citation>
    <scope>NUCLEOTIDE SEQUENCE</scope>
    <source>
        <strain evidence="8">Wild A</strain>
    </source>
</reference>
<feature type="domain" description="DNA-directed DNA polymerase family B multifunctional" evidence="7">
    <location>
        <begin position="98"/>
        <end position="259"/>
    </location>
</feature>
<name>A0A9W4SRA7_9GLOM</name>
<evidence type="ECO:0000256" key="4">
    <source>
        <dbReference type="ARBA" id="ARBA00022932"/>
    </source>
</evidence>
<dbReference type="OrthoDB" id="6755010at2759"/>
<keyword evidence="4" id="KW-0239">DNA-directed DNA polymerase</keyword>
<sequence length="324" mass="37765">NSLFWRKYLSAILTLNDIIAENDEKLTANLDDTLTNCREIPFIAIDSIQVFFDILVPDGETLEKCEERHTALSRAFGIINDYKEVTSIVYVSLFDTHYYANGMKIQNLLSAYTIKQDMVISTRVSENIEKEKYPDAYLFPPKKGIEKESPVTGLDFTSLYFSIIMTYNLFIEKFIFDPKDANIPNEKKGIYPAVLEDLFNKRLKLKAHLISLGKKRQHLGKMISSAKERGKRILESLNLEYLSVCFDYDYWDLKQKALKNYYGRKYNLNLIAEFISKKVFEIKYEDTDSLYFTCSDRKKIMREAIDINNTHSICKIVEDTLRKA</sequence>
<dbReference type="AlphaFoldDB" id="A0A9W4SRA7"/>
<dbReference type="GO" id="GO:0000166">
    <property type="term" value="F:nucleotide binding"/>
    <property type="evidence" value="ECO:0007669"/>
    <property type="project" value="InterPro"/>
</dbReference>
<feature type="non-terminal residue" evidence="8">
    <location>
        <position position="324"/>
    </location>
</feature>
<dbReference type="PANTHER" id="PTHR10322:SF23">
    <property type="entry name" value="DNA POLYMERASE DELTA CATALYTIC SUBUNIT"/>
    <property type="match status" value="1"/>
</dbReference>
<evidence type="ECO:0000259" key="7">
    <source>
        <dbReference type="Pfam" id="PF00136"/>
    </source>
</evidence>
<dbReference type="InterPro" id="IPR023211">
    <property type="entry name" value="DNA_pol_palm_dom_sf"/>
</dbReference>
<dbReference type="GO" id="GO:0006261">
    <property type="term" value="P:DNA-templated DNA replication"/>
    <property type="evidence" value="ECO:0007669"/>
    <property type="project" value="TreeGrafter"/>
</dbReference>
<dbReference type="GO" id="GO:0003887">
    <property type="term" value="F:DNA-directed DNA polymerase activity"/>
    <property type="evidence" value="ECO:0007669"/>
    <property type="project" value="UniProtKB-KW"/>
</dbReference>
<gene>
    <name evidence="8" type="ORF">FWILDA_LOCUS8738</name>
</gene>